<reference evidence="4" key="2">
    <citation type="submission" date="2021-04" db="EMBL/GenBank/DDBJ databases">
        <authorList>
            <person name="Gilroy R."/>
        </authorList>
    </citation>
    <scope>NUCLEOTIDE SEQUENCE</scope>
    <source>
        <strain evidence="4">CHK183-5548</strain>
    </source>
</reference>
<comment type="caution">
    <text evidence="4">The sequence shown here is derived from an EMBL/GenBank/DDBJ whole genome shotgun (WGS) entry which is preliminary data.</text>
</comment>
<name>A0A9D2T499_9FIRM</name>
<dbReference type="Pfam" id="PF24558">
    <property type="entry name" value="DUF7604"/>
    <property type="match status" value="1"/>
</dbReference>
<dbReference type="CDD" id="cd00198">
    <property type="entry name" value="vWFA"/>
    <property type="match status" value="1"/>
</dbReference>
<feature type="compositionally biased region" description="Low complexity" evidence="1">
    <location>
        <begin position="233"/>
        <end position="243"/>
    </location>
</feature>
<dbReference type="InterPro" id="IPR051173">
    <property type="entry name" value="Ca_channel_alpha-2/delta"/>
</dbReference>
<dbReference type="PROSITE" id="PS50234">
    <property type="entry name" value="VWFA"/>
    <property type="match status" value="1"/>
</dbReference>
<feature type="compositionally biased region" description="Low complexity" evidence="1">
    <location>
        <begin position="209"/>
        <end position="220"/>
    </location>
</feature>
<evidence type="ECO:0000256" key="1">
    <source>
        <dbReference type="SAM" id="MobiDB-lite"/>
    </source>
</evidence>
<dbReference type="EMBL" id="DWWL01000003">
    <property type="protein sequence ID" value="HJC46543.1"/>
    <property type="molecule type" value="Genomic_DNA"/>
</dbReference>
<keyword evidence="2" id="KW-0812">Transmembrane</keyword>
<reference evidence="4" key="1">
    <citation type="journal article" date="2021" name="PeerJ">
        <title>Extensive microbial diversity within the chicken gut microbiome revealed by metagenomics and culture.</title>
        <authorList>
            <person name="Gilroy R."/>
            <person name="Ravi A."/>
            <person name="Getino M."/>
            <person name="Pursley I."/>
            <person name="Horton D.L."/>
            <person name="Alikhan N.F."/>
            <person name="Baker D."/>
            <person name="Gharbi K."/>
            <person name="Hall N."/>
            <person name="Watson M."/>
            <person name="Adriaenssens E.M."/>
            <person name="Foster-Nyarko E."/>
            <person name="Jarju S."/>
            <person name="Secka A."/>
            <person name="Antonio M."/>
            <person name="Oren A."/>
            <person name="Chaudhuri R.R."/>
            <person name="La Ragione R."/>
            <person name="Hildebrand F."/>
            <person name="Pallen M.J."/>
        </authorList>
    </citation>
    <scope>NUCLEOTIDE SEQUENCE</scope>
    <source>
        <strain evidence="4">CHK183-5548</strain>
    </source>
</reference>
<dbReference type="InterPro" id="IPR002035">
    <property type="entry name" value="VWF_A"/>
</dbReference>
<dbReference type="InterPro" id="IPR036465">
    <property type="entry name" value="vWFA_dom_sf"/>
</dbReference>
<feature type="compositionally biased region" description="Gly residues" evidence="1">
    <location>
        <begin position="334"/>
        <end position="345"/>
    </location>
</feature>
<dbReference type="SUPFAM" id="SSF53300">
    <property type="entry name" value="vWA-like"/>
    <property type="match status" value="1"/>
</dbReference>
<evidence type="ECO:0000313" key="5">
    <source>
        <dbReference type="Proteomes" id="UP000823883"/>
    </source>
</evidence>
<dbReference type="InterPro" id="IPR055384">
    <property type="entry name" value="DUF7604"/>
</dbReference>
<evidence type="ECO:0000259" key="3">
    <source>
        <dbReference type="PROSITE" id="PS50234"/>
    </source>
</evidence>
<protein>
    <submittedName>
        <fullName evidence="4">VWA domain-containing protein</fullName>
    </submittedName>
</protein>
<sequence>MGKEDGRGRSRRRRISRARKFLNHEGKKLCASALCVSMLFGSVMNTTIAASKETDDDGYEFELSRASLYQALQDAVLNGSTVDEELEFYGSAAEEYSELLAPGGSLYELKPELKDNDGSLKLRVFAKLDQEIELDSEYEAAGTEEIMFLLTNRSDEPQKAVICVDDKYTEEIEVAPGDAIAVPEDEAAQGPAGGGTAGGGASAGGGAAGWENAGAGETAGPADENGQAPDSGETPAQTQPEETTGAKEETDADTSEDASAPTEETGNAGDSQAPADETEGVSDSGQTEESGAAGEENDSTAGGENESDEGKSPAGENGSGETGNTAGKEENGADGSGNAAGGDGNSGAAESGDQTDTDSGENAGSSTENGSSSAAGSENSSAGSGSASGNDSPAGNTGADSDGGNDSSDSVSEGEKTAAASISLHRASLVAAPAKEDPMATDSELPVATDSELATDSEMEKLIDGDLYEAVRLKEDGAVLFVTTLDDLGVMDGWGPIVFGQQFEQEIDGFRVRAIARKGVLPDGAELEVEELREDDAQTADNFREAKETLDAAMTEEGSQYDGMFALDIRFIDENGDEVEPNGDVQVTIEVEEGKFPEDVALETVKVHHLKEVGTDTVEVEAVADGAGETDGTVKSADEVVDELKEAQVPEEEIPEAVSGKAEAVAAFRVDRFSYFTITWKSNLVGDRSVNIYLIDNEGNKLGGEGHNSQWDDSIDSGLLSGAVNFNELAPYVSGNYTYQYAVIAANEEEAKNISTDDQVYRLKYNYEIEIFGGKSSWQYNESVSGGSWKDLNNGDNIYLIYSKDEPGGSGGSGGDIDIKEPTPSISKKAIRNNDGTYDLSLSVTGSIGSQSSTANVDVLMVVDTSGSMGNNGRLGNLKTAMKTLVNTMEEKEGVDARYSIVSFATNGEEKIGWTVMPSNYRNIDLTEIGRTINRLNADGGTNYMAGLRLAKNLLQESYDNQERDAFTVVVFLSDGEPTYYYTSHNSTSVTGPGNDELGTDSLGWRLTAETADDIVCNRFYSVGIGSSMKKYLNTNNLNSGLVDAVNATDDKAYVESDDDGSNLADLFKDIAGSATTLHINNVTITDQLNTQYAEFVPDDNGNVQLDVKVTNEWGRDASEEIQTGGINAVYDQRSAELKLNFNPEYQLKDHYTYTVTMKIQPTQEAKNYYTQYGRYPDTPTENVDTGTHSGEEGFFSNEWAKLTYRNTNDEPGDPMRESEYPKPVIQLTVGDLTIHKIVEGLDGDSQALAELKKELSFVITDSEGELVATIPYEKFVSDTCTIENLMPGTYTVEEVGYENIDGYKFKTSASETKKKVSVVVGQNNQIEFTNKYAKDLIIPTGVFNDKLPYLLMSSVAILCTAGVLFNNSIKRRRENEE</sequence>
<dbReference type="PANTHER" id="PTHR10166">
    <property type="entry name" value="VOLTAGE-DEPENDENT CALCIUM CHANNEL SUBUNIT ALPHA-2/DELTA-RELATED"/>
    <property type="match status" value="1"/>
</dbReference>
<keyword evidence="2" id="KW-0472">Membrane</keyword>
<dbReference type="SMART" id="SM00327">
    <property type="entry name" value="VWA"/>
    <property type="match status" value="1"/>
</dbReference>
<evidence type="ECO:0000256" key="2">
    <source>
        <dbReference type="SAM" id="Phobius"/>
    </source>
</evidence>
<feature type="domain" description="VWFA" evidence="3">
    <location>
        <begin position="858"/>
        <end position="1071"/>
    </location>
</feature>
<evidence type="ECO:0000313" key="4">
    <source>
        <dbReference type="EMBL" id="HJC46543.1"/>
    </source>
</evidence>
<dbReference type="Pfam" id="PF13519">
    <property type="entry name" value="VWA_2"/>
    <property type="match status" value="1"/>
</dbReference>
<feature type="transmembrane region" description="Helical" evidence="2">
    <location>
        <begin position="1348"/>
        <end position="1366"/>
    </location>
</feature>
<gene>
    <name evidence="4" type="ORF">IAA04_00635</name>
</gene>
<feature type="compositionally biased region" description="Low complexity" evidence="1">
    <location>
        <begin position="360"/>
        <end position="410"/>
    </location>
</feature>
<keyword evidence="2" id="KW-1133">Transmembrane helix</keyword>
<accession>A0A9D2T499</accession>
<dbReference type="PANTHER" id="PTHR10166:SF37">
    <property type="entry name" value="STOLID, ISOFORM H"/>
    <property type="match status" value="1"/>
</dbReference>
<proteinExistence type="predicted"/>
<organism evidence="4 5">
    <name type="scientific">Candidatus Lachnoclostridium pullistercoris</name>
    <dbReference type="NCBI Taxonomy" id="2838632"/>
    <lineage>
        <taxon>Bacteria</taxon>
        <taxon>Bacillati</taxon>
        <taxon>Bacillota</taxon>
        <taxon>Clostridia</taxon>
        <taxon>Lachnospirales</taxon>
        <taxon>Lachnospiraceae</taxon>
    </lineage>
</organism>
<feature type="region of interest" description="Disordered" evidence="1">
    <location>
        <begin position="185"/>
        <end position="419"/>
    </location>
</feature>
<feature type="compositionally biased region" description="Gly residues" evidence="1">
    <location>
        <begin position="191"/>
        <end position="208"/>
    </location>
</feature>
<dbReference type="Proteomes" id="UP000823883">
    <property type="component" value="Unassembled WGS sequence"/>
</dbReference>
<dbReference type="Gene3D" id="3.40.50.410">
    <property type="entry name" value="von Willebrand factor, type A domain"/>
    <property type="match status" value="1"/>
</dbReference>